<keyword evidence="1" id="KW-0732">Signal</keyword>
<dbReference type="OrthoDB" id="9874677at2"/>
<dbReference type="AlphaFoldDB" id="A0A5B8VL94"/>
<evidence type="ECO:0000256" key="1">
    <source>
        <dbReference type="SAM" id="SignalP"/>
    </source>
</evidence>
<keyword evidence="3" id="KW-1185">Reference proteome</keyword>
<feature type="signal peptide" evidence="1">
    <location>
        <begin position="1"/>
        <end position="23"/>
    </location>
</feature>
<dbReference type="KEGG" id="agi:FSB73_12050"/>
<reference evidence="2 3" key="1">
    <citation type="journal article" date="2017" name="Int. J. Syst. Evol. Microbiol.">
        <title>Arachidicoccus ginsenosidivorans sp. nov., with ginsenoside-converting activity isolated from ginseng cultivating soil.</title>
        <authorList>
            <person name="Siddiqi M.Z."/>
            <person name="Aslam Z."/>
            <person name="Im W.T."/>
        </authorList>
    </citation>
    <scope>NUCLEOTIDE SEQUENCE [LARGE SCALE GENOMIC DNA]</scope>
    <source>
        <strain evidence="2 3">Gsoil 809</strain>
    </source>
</reference>
<accession>A0A5B8VL94</accession>
<dbReference type="EMBL" id="CP042434">
    <property type="protein sequence ID" value="QEC72297.1"/>
    <property type="molecule type" value="Genomic_DNA"/>
</dbReference>
<organism evidence="2 3">
    <name type="scientific">Arachidicoccus ginsenosidivorans</name>
    <dbReference type="NCBI Taxonomy" id="496057"/>
    <lineage>
        <taxon>Bacteria</taxon>
        <taxon>Pseudomonadati</taxon>
        <taxon>Bacteroidota</taxon>
        <taxon>Chitinophagia</taxon>
        <taxon>Chitinophagales</taxon>
        <taxon>Chitinophagaceae</taxon>
        <taxon>Arachidicoccus</taxon>
    </lineage>
</organism>
<sequence length="110" mass="11855">MIKNKFTLAIVAFMLLIGAGVYAMHTSRHSQFLNAKTWDYNGVAGEEANPAKYTVGDANNPAHATCGLFQTTICQITAEPNPSDTTKPNLGGLDPMAHKIEFSATLRADE</sequence>
<name>A0A5B8VL94_9BACT</name>
<evidence type="ECO:0000313" key="3">
    <source>
        <dbReference type="Proteomes" id="UP000321291"/>
    </source>
</evidence>
<dbReference type="RefSeq" id="WP_146782394.1">
    <property type="nucleotide sequence ID" value="NZ_CP042434.1"/>
</dbReference>
<gene>
    <name evidence="2" type="ORF">FSB73_12050</name>
</gene>
<dbReference type="Proteomes" id="UP000321291">
    <property type="component" value="Chromosome"/>
</dbReference>
<feature type="chain" id="PRO_5022662566" evidence="1">
    <location>
        <begin position="24"/>
        <end position="110"/>
    </location>
</feature>
<protein>
    <submittedName>
        <fullName evidence="2">Uncharacterized protein</fullName>
    </submittedName>
</protein>
<evidence type="ECO:0000313" key="2">
    <source>
        <dbReference type="EMBL" id="QEC72297.1"/>
    </source>
</evidence>
<proteinExistence type="predicted"/>